<evidence type="ECO:0000313" key="3">
    <source>
        <dbReference type="Proteomes" id="UP000075613"/>
    </source>
</evidence>
<organism evidence="2 3">
    <name type="scientific">Paraburkholderia monticola</name>
    <dbReference type="NCBI Taxonomy" id="1399968"/>
    <lineage>
        <taxon>Bacteria</taxon>
        <taxon>Pseudomonadati</taxon>
        <taxon>Pseudomonadota</taxon>
        <taxon>Betaproteobacteria</taxon>
        <taxon>Burkholderiales</taxon>
        <taxon>Burkholderiaceae</taxon>
        <taxon>Paraburkholderia</taxon>
    </lineage>
</organism>
<sequence length="183" mass="17845">MTTNHRTPHAHGLLAASFSGTPVSPRAVSARAALLASVLVITCFASPAFAEQVANPGDIIVERSVTPRDAFVPVPRDQDPVAVRATTFPANSFDPTIATLVGDTDLTNAHGSTGVAAGGALGGTGMQAVTQILSGKATGNTIPLNSGGIGGPAAGIGGTISSSVTGALAPLSNVLGGALGGLK</sequence>
<gene>
    <name evidence="2" type="ORF">CI15_11845</name>
</gene>
<keyword evidence="1" id="KW-0732">Signal</keyword>
<name>A0A149PU60_9BURK</name>
<feature type="chain" id="PRO_5007551635" description="Adhesin" evidence="1">
    <location>
        <begin position="51"/>
        <end position="183"/>
    </location>
</feature>
<reference evidence="2 3" key="1">
    <citation type="journal article" date="2015" name="Int. J. Syst. Evol. Microbiol.">
        <title>Burkholderia monticola sp. nov., isolated from mountain soil.</title>
        <authorList>
            <person name="Baek I."/>
            <person name="Seo B."/>
            <person name="Lee I."/>
            <person name="Yi H."/>
            <person name="Chun J."/>
        </authorList>
    </citation>
    <scope>NUCLEOTIDE SEQUENCE [LARGE SCALE GENOMIC DNA]</scope>
    <source>
        <strain evidence="2 3">JC2948</strain>
    </source>
</reference>
<dbReference type="Proteomes" id="UP000075613">
    <property type="component" value="Unassembled WGS sequence"/>
</dbReference>
<evidence type="ECO:0008006" key="4">
    <source>
        <dbReference type="Google" id="ProtNLM"/>
    </source>
</evidence>
<evidence type="ECO:0000256" key="1">
    <source>
        <dbReference type="SAM" id="SignalP"/>
    </source>
</evidence>
<dbReference type="RefSeq" id="WP_062127909.1">
    <property type="nucleotide sequence ID" value="NZ_LRBG01000008.1"/>
</dbReference>
<comment type="caution">
    <text evidence="2">The sequence shown here is derived from an EMBL/GenBank/DDBJ whole genome shotgun (WGS) entry which is preliminary data.</text>
</comment>
<feature type="signal peptide" evidence="1">
    <location>
        <begin position="1"/>
        <end position="50"/>
    </location>
</feature>
<proteinExistence type="predicted"/>
<dbReference type="STRING" id="1399968.CI15_11845"/>
<dbReference type="OrthoDB" id="9100059at2"/>
<dbReference type="AlphaFoldDB" id="A0A149PU60"/>
<keyword evidence="3" id="KW-1185">Reference proteome</keyword>
<accession>A0A149PU60</accession>
<evidence type="ECO:0000313" key="2">
    <source>
        <dbReference type="EMBL" id="KXU88583.1"/>
    </source>
</evidence>
<protein>
    <recommendedName>
        <fullName evidence="4">Adhesin</fullName>
    </recommendedName>
</protein>
<dbReference type="EMBL" id="LRBG01000008">
    <property type="protein sequence ID" value="KXU88583.1"/>
    <property type="molecule type" value="Genomic_DNA"/>
</dbReference>